<comment type="caution">
    <text evidence="1">The sequence shown here is derived from an EMBL/GenBank/DDBJ whole genome shotgun (WGS) entry which is preliminary data.</text>
</comment>
<dbReference type="EMBL" id="BKCJ010002539">
    <property type="protein sequence ID" value="GEU49259.1"/>
    <property type="molecule type" value="Genomic_DNA"/>
</dbReference>
<reference evidence="1" key="1">
    <citation type="journal article" date="2019" name="Sci. Rep.">
        <title>Draft genome of Tanacetum cinerariifolium, the natural source of mosquito coil.</title>
        <authorList>
            <person name="Yamashiro T."/>
            <person name="Shiraishi A."/>
            <person name="Satake H."/>
            <person name="Nakayama K."/>
        </authorList>
    </citation>
    <scope>NUCLEOTIDE SEQUENCE</scope>
</reference>
<protein>
    <submittedName>
        <fullName evidence="1">Uncharacterized protein</fullName>
    </submittedName>
</protein>
<name>A0A6L2KK28_TANCI</name>
<dbReference type="AlphaFoldDB" id="A0A6L2KK28"/>
<sequence>MMQEQELAKSDEEESADYEQENKELRMWLIVVSDEEETIDLDILPNKYPIVDWESQILGNVDMEDKHIYKIIRANRNTSYHKSLSSMLRKFDRQDLVDLHRLVIKRFEDNTLKVKKRYPLIKEMLEKMLNWKLEAEAESTMAFELLKFIKS</sequence>
<accession>A0A6L2KK28</accession>
<organism evidence="1">
    <name type="scientific">Tanacetum cinerariifolium</name>
    <name type="common">Dalmatian daisy</name>
    <name type="synonym">Chrysanthemum cinerariifolium</name>
    <dbReference type="NCBI Taxonomy" id="118510"/>
    <lineage>
        <taxon>Eukaryota</taxon>
        <taxon>Viridiplantae</taxon>
        <taxon>Streptophyta</taxon>
        <taxon>Embryophyta</taxon>
        <taxon>Tracheophyta</taxon>
        <taxon>Spermatophyta</taxon>
        <taxon>Magnoliopsida</taxon>
        <taxon>eudicotyledons</taxon>
        <taxon>Gunneridae</taxon>
        <taxon>Pentapetalae</taxon>
        <taxon>asterids</taxon>
        <taxon>campanulids</taxon>
        <taxon>Asterales</taxon>
        <taxon>Asteraceae</taxon>
        <taxon>Asteroideae</taxon>
        <taxon>Anthemideae</taxon>
        <taxon>Anthemidinae</taxon>
        <taxon>Tanacetum</taxon>
    </lineage>
</organism>
<gene>
    <name evidence="1" type="ORF">Tci_021237</name>
</gene>
<proteinExistence type="predicted"/>
<evidence type="ECO:0000313" key="1">
    <source>
        <dbReference type="EMBL" id="GEU49259.1"/>
    </source>
</evidence>